<dbReference type="InterPro" id="IPR023996">
    <property type="entry name" value="TonB-dep_OMP_SusC/RagA"/>
</dbReference>
<dbReference type="SUPFAM" id="SSF56935">
    <property type="entry name" value="Porins"/>
    <property type="match status" value="1"/>
</dbReference>
<evidence type="ECO:0000313" key="13">
    <source>
        <dbReference type="Proteomes" id="UP000245647"/>
    </source>
</evidence>
<dbReference type="EMBL" id="QEAS01000004">
    <property type="protein sequence ID" value="PWG81425.1"/>
    <property type="molecule type" value="Genomic_DNA"/>
</dbReference>
<accession>A0A2U2PJ50</accession>
<dbReference type="AlphaFoldDB" id="A0A2U2PJ50"/>
<sequence length="1167" mass="129771">MKVFTVIMTVLIVQVSARGFSQRVTINQKSASIKQIFKEIKSQTGYDVFYLPEMLPSSKTIKANFNQATLQDVISECISGLPLDYTIDDKTIVIQRKKEKSLSIGSLLSLPADVRGKVTDSLGNSLPGASIRVKGTKTTTMSDHNGEFVISTPGSDGVLIVSFIGYKTAEVAIGGGKSPLTIVLHELSSRLEEISIVNTGYQTLSKERVTGSFSRVTASSLQQQRLSSLGSLLEGRIAGYNNNLVRGVSTMRSKKDPLYVIDGFPVEETDGTTGSSLNGIVGLNLEDIESITVLKDAAAASIYGARAANGVVVIVTKKARKNKTDISVSSTFTMNPYRIYTDRLTSSSDIVELEEEWEANNPNLKKTGAAAYATSLLDNAVYTSQGITSILRRYTGQISDDQLQNTLAALASGGYNYYRDVEKYAKRNPFYQQYNISAASGSERNSFIASVSYRDNKNEDRNDASRSIGINLKNSMNLNKWLSVDINTYTSYSREKDQTFNPLSPGYSYMPYDRLVNPDGSYFVSTAASRLSKNTLNILQQNNMYNMDITTLDEIGQNIGSKQGFNNRSSINFNVKATNWISYNAMFQYDYRNSNNNTLYDKSSYYVRNRVNTFATKAANGNLTYNLPYGNIFRSANEQFNAYNFRQQLNIDKSFDKHNITAIAGTEIRESKMEGKNNTFFNYDPKIRSFSLVDMKTLAAPSGTLLGYASMTGADFGSLPEKTTRFVSIYGNAAYSYANKYMVTGSLRWDRSNLWGTSSKYQSTPIWSTGLGWNIDKEEFFNVQWIDQLKVRTSYGIGGNINTEFAPYLTAYYSSNNTVGGVQGTVGNRPNPLLSWEKTTTTNIGVDYSILHGRISGSADYYLKKGSDILANTMGVPTEGFGYSTYAMNNGKMENQGIELTLSADVVRSGDWSWNTTILYAHNKNKVTYVNVEAPVYYLQLDYPSAYPRIGNPYNAIYGYKWAGLNNKGLPQVYNEKNEAVVNNPTELASIVYAGTTVPINTASFNSLLKYKSFQFSFLFTYEGGHKMRNTDLPMLPANYNSALNGYVTQILPVNRDIVNRWRNPGDELKTNVPAVIFGESPEYNYNSAIVYSYADINVLDASNLRLRNISLAYNLPSGLVKQARLQNVRLQFNVENAFTIASGKTAKYLLNGYQTPNYVWGLYVNF</sequence>
<dbReference type="PROSITE" id="PS52016">
    <property type="entry name" value="TONB_DEPENDENT_REC_3"/>
    <property type="match status" value="1"/>
</dbReference>
<dbReference type="NCBIfam" id="TIGR04057">
    <property type="entry name" value="SusC_RagA_signa"/>
    <property type="match status" value="1"/>
</dbReference>
<dbReference type="Pfam" id="PF13715">
    <property type="entry name" value="CarbopepD_reg_2"/>
    <property type="match status" value="1"/>
</dbReference>
<evidence type="ECO:0000256" key="6">
    <source>
        <dbReference type="ARBA" id="ARBA00023136"/>
    </source>
</evidence>
<dbReference type="Gene3D" id="2.40.170.20">
    <property type="entry name" value="TonB-dependent receptor, beta-barrel domain"/>
    <property type="match status" value="1"/>
</dbReference>
<gene>
    <name evidence="12" type="ORF">DDR33_06205</name>
</gene>
<dbReference type="InterPro" id="IPR012910">
    <property type="entry name" value="Plug_dom"/>
</dbReference>
<dbReference type="OrthoDB" id="9768177at2"/>
<evidence type="ECO:0000256" key="4">
    <source>
        <dbReference type="ARBA" id="ARBA00022692"/>
    </source>
</evidence>
<name>A0A2U2PJ50_9SPHI</name>
<dbReference type="Proteomes" id="UP000245647">
    <property type="component" value="Unassembled WGS sequence"/>
</dbReference>
<dbReference type="SUPFAM" id="SSF49464">
    <property type="entry name" value="Carboxypeptidase regulatory domain-like"/>
    <property type="match status" value="1"/>
</dbReference>
<evidence type="ECO:0000313" key="12">
    <source>
        <dbReference type="EMBL" id="PWG81425.1"/>
    </source>
</evidence>
<evidence type="ECO:0000259" key="11">
    <source>
        <dbReference type="Pfam" id="PF07715"/>
    </source>
</evidence>
<dbReference type="InterPro" id="IPR000531">
    <property type="entry name" value="Beta-barrel_TonB"/>
</dbReference>
<keyword evidence="3 8" id="KW-1134">Transmembrane beta strand</keyword>
<dbReference type="InterPro" id="IPR037066">
    <property type="entry name" value="Plug_dom_sf"/>
</dbReference>
<evidence type="ECO:0000259" key="10">
    <source>
        <dbReference type="Pfam" id="PF00593"/>
    </source>
</evidence>
<comment type="similarity">
    <text evidence="8 9">Belongs to the TonB-dependent receptor family.</text>
</comment>
<keyword evidence="6 8" id="KW-0472">Membrane</keyword>
<dbReference type="InterPro" id="IPR036942">
    <property type="entry name" value="Beta-barrel_TonB_sf"/>
</dbReference>
<comment type="caution">
    <text evidence="12">The sequence shown here is derived from an EMBL/GenBank/DDBJ whole genome shotgun (WGS) entry which is preliminary data.</text>
</comment>
<dbReference type="Pfam" id="PF07715">
    <property type="entry name" value="Plug"/>
    <property type="match status" value="1"/>
</dbReference>
<organism evidence="12 13">
    <name type="scientific">Pararcticibacter amylolyticus</name>
    <dbReference type="NCBI Taxonomy" id="2173175"/>
    <lineage>
        <taxon>Bacteria</taxon>
        <taxon>Pseudomonadati</taxon>
        <taxon>Bacteroidota</taxon>
        <taxon>Sphingobacteriia</taxon>
        <taxon>Sphingobacteriales</taxon>
        <taxon>Sphingobacteriaceae</taxon>
        <taxon>Pararcticibacter</taxon>
    </lineage>
</organism>
<evidence type="ECO:0000256" key="7">
    <source>
        <dbReference type="ARBA" id="ARBA00023237"/>
    </source>
</evidence>
<dbReference type="Gene3D" id="2.60.40.1120">
    <property type="entry name" value="Carboxypeptidase-like, regulatory domain"/>
    <property type="match status" value="1"/>
</dbReference>
<evidence type="ECO:0000256" key="5">
    <source>
        <dbReference type="ARBA" id="ARBA00023077"/>
    </source>
</evidence>
<reference evidence="12 13" key="1">
    <citation type="submission" date="2018-04" db="EMBL/GenBank/DDBJ databases">
        <title>Pedobacter chongqingensis sp. nov., isolated from a rottenly hemp rope.</title>
        <authorList>
            <person name="Cai Y."/>
        </authorList>
    </citation>
    <scope>NUCLEOTIDE SEQUENCE [LARGE SCALE GENOMIC DNA]</scope>
    <source>
        <strain evidence="12 13">FJ4-8</strain>
    </source>
</reference>
<dbReference type="Pfam" id="PF00593">
    <property type="entry name" value="TonB_dep_Rec_b-barrel"/>
    <property type="match status" value="1"/>
</dbReference>
<evidence type="ECO:0000256" key="1">
    <source>
        <dbReference type="ARBA" id="ARBA00004571"/>
    </source>
</evidence>
<dbReference type="NCBIfam" id="TIGR04056">
    <property type="entry name" value="OMP_RagA_SusC"/>
    <property type="match status" value="1"/>
</dbReference>
<dbReference type="RefSeq" id="WP_109414909.1">
    <property type="nucleotide sequence ID" value="NZ_QEAS01000004.1"/>
</dbReference>
<keyword evidence="7 8" id="KW-0998">Cell outer membrane</keyword>
<dbReference type="InterPro" id="IPR039426">
    <property type="entry name" value="TonB-dep_rcpt-like"/>
</dbReference>
<dbReference type="Gene3D" id="2.170.130.10">
    <property type="entry name" value="TonB-dependent receptor, plug domain"/>
    <property type="match status" value="1"/>
</dbReference>
<proteinExistence type="inferred from homology"/>
<dbReference type="InterPro" id="IPR023997">
    <property type="entry name" value="TonB-dep_OMP_SusC/RagA_CS"/>
</dbReference>
<feature type="domain" description="TonB-dependent receptor plug" evidence="11">
    <location>
        <begin position="206"/>
        <end position="311"/>
    </location>
</feature>
<protein>
    <submittedName>
        <fullName evidence="12">SusC/RagA family TonB-linked outer membrane protein</fullName>
    </submittedName>
</protein>
<evidence type="ECO:0000256" key="2">
    <source>
        <dbReference type="ARBA" id="ARBA00022448"/>
    </source>
</evidence>
<keyword evidence="4 8" id="KW-0812">Transmembrane</keyword>
<keyword evidence="5 9" id="KW-0798">TonB box</keyword>
<evidence type="ECO:0000256" key="8">
    <source>
        <dbReference type="PROSITE-ProRule" id="PRU01360"/>
    </source>
</evidence>
<dbReference type="InterPro" id="IPR008969">
    <property type="entry name" value="CarboxyPept-like_regulatory"/>
</dbReference>
<evidence type="ECO:0000256" key="9">
    <source>
        <dbReference type="RuleBase" id="RU003357"/>
    </source>
</evidence>
<feature type="domain" description="TonB-dependent receptor-like beta-barrel" evidence="10">
    <location>
        <begin position="570"/>
        <end position="982"/>
    </location>
</feature>
<keyword evidence="13" id="KW-1185">Reference proteome</keyword>
<comment type="subcellular location">
    <subcellularLocation>
        <location evidence="1 8">Cell outer membrane</location>
        <topology evidence="1 8">Multi-pass membrane protein</topology>
    </subcellularLocation>
</comment>
<evidence type="ECO:0000256" key="3">
    <source>
        <dbReference type="ARBA" id="ARBA00022452"/>
    </source>
</evidence>
<dbReference type="GO" id="GO:0009279">
    <property type="term" value="C:cell outer membrane"/>
    <property type="evidence" value="ECO:0007669"/>
    <property type="project" value="UniProtKB-SubCell"/>
</dbReference>
<keyword evidence="2 8" id="KW-0813">Transport</keyword>